<name>A0A8E0S3F9_9TREM</name>
<feature type="coiled-coil region" evidence="1">
    <location>
        <begin position="447"/>
        <end position="657"/>
    </location>
</feature>
<organism evidence="3 4">
    <name type="scientific">Fasciolopsis buskii</name>
    <dbReference type="NCBI Taxonomy" id="27845"/>
    <lineage>
        <taxon>Eukaryota</taxon>
        <taxon>Metazoa</taxon>
        <taxon>Spiralia</taxon>
        <taxon>Lophotrochozoa</taxon>
        <taxon>Platyhelminthes</taxon>
        <taxon>Trematoda</taxon>
        <taxon>Digenea</taxon>
        <taxon>Plagiorchiida</taxon>
        <taxon>Echinostomata</taxon>
        <taxon>Echinostomatoidea</taxon>
        <taxon>Fasciolidae</taxon>
        <taxon>Fasciolopsis</taxon>
    </lineage>
</organism>
<keyword evidence="1" id="KW-0175">Coiled coil</keyword>
<evidence type="ECO:0000313" key="3">
    <source>
        <dbReference type="EMBL" id="KAA0198057.1"/>
    </source>
</evidence>
<dbReference type="AlphaFoldDB" id="A0A8E0S3F9"/>
<feature type="coiled-coil region" evidence="1">
    <location>
        <begin position="123"/>
        <end position="240"/>
    </location>
</feature>
<keyword evidence="4" id="KW-1185">Reference proteome</keyword>
<feature type="region of interest" description="Disordered" evidence="2">
    <location>
        <begin position="32"/>
        <end position="90"/>
    </location>
</feature>
<accession>A0A8E0S3F9</accession>
<dbReference type="OrthoDB" id="197735at2759"/>
<reference evidence="3" key="1">
    <citation type="submission" date="2019-05" db="EMBL/GenBank/DDBJ databases">
        <title>Annotation for the trematode Fasciolopsis buski.</title>
        <authorList>
            <person name="Choi Y.-J."/>
        </authorList>
    </citation>
    <scope>NUCLEOTIDE SEQUENCE</scope>
    <source>
        <strain evidence="3">HT</strain>
        <tissue evidence="3">Whole worm</tissue>
    </source>
</reference>
<dbReference type="Proteomes" id="UP000728185">
    <property type="component" value="Unassembled WGS sequence"/>
</dbReference>
<dbReference type="GO" id="GO:0035735">
    <property type="term" value="P:intraciliary transport involved in cilium assembly"/>
    <property type="evidence" value="ECO:0007669"/>
    <property type="project" value="InterPro"/>
</dbReference>
<feature type="coiled-coil region" evidence="1">
    <location>
        <begin position="295"/>
        <end position="418"/>
    </location>
</feature>
<dbReference type="GO" id="GO:0005929">
    <property type="term" value="C:cilium"/>
    <property type="evidence" value="ECO:0007669"/>
    <property type="project" value="GOC"/>
</dbReference>
<evidence type="ECO:0000256" key="1">
    <source>
        <dbReference type="SAM" id="Coils"/>
    </source>
</evidence>
<feature type="compositionally biased region" description="Low complexity" evidence="2">
    <location>
        <begin position="42"/>
        <end position="58"/>
    </location>
</feature>
<proteinExistence type="predicted"/>
<comment type="caution">
    <text evidence="3">The sequence shown here is derived from an EMBL/GenBank/DDBJ whole genome shotgun (WGS) entry which is preliminary data.</text>
</comment>
<dbReference type="GO" id="GO:0010824">
    <property type="term" value="P:regulation of centrosome duplication"/>
    <property type="evidence" value="ECO:0007669"/>
    <property type="project" value="TreeGrafter"/>
</dbReference>
<protein>
    <submittedName>
        <fullName evidence="3">5-azacytidine-induced protein 1</fullName>
    </submittedName>
</protein>
<evidence type="ECO:0000313" key="4">
    <source>
        <dbReference type="Proteomes" id="UP000728185"/>
    </source>
</evidence>
<dbReference type="InterPro" id="IPR030465">
    <property type="entry name" value="CEP131"/>
</dbReference>
<dbReference type="PANTHER" id="PTHR31540">
    <property type="entry name" value="CENTROSOMAL PROTEIN OF 131 KDA"/>
    <property type="match status" value="1"/>
</dbReference>
<dbReference type="PANTHER" id="PTHR31540:SF1">
    <property type="entry name" value="CENTROSOMAL PROTEIN OF 131 KDA"/>
    <property type="match status" value="1"/>
</dbReference>
<evidence type="ECO:0000256" key="2">
    <source>
        <dbReference type="SAM" id="MobiDB-lite"/>
    </source>
</evidence>
<gene>
    <name evidence="3" type="ORF">FBUS_06414</name>
</gene>
<dbReference type="EMBL" id="LUCM01001962">
    <property type="protein sequence ID" value="KAA0198057.1"/>
    <property type="molecule type" value="Genomic_DNA"/>
</dbReference>
<sequence>MNKLTWDRRAAEKELENSVQLTRATLARIAPRPKENDRKWLSQTSTTQKEMTTMTTKTKALRQRNAASCRTDTESCRGNLPGHQSKSNVPWEQMGESFSSVPSHAYSDPLCTIQLPTVNDVNVSTLQMQLEQQNRLVQRLQTTIDQQRELSIRQLRDTQKEGEKRLESMKVDYEATLNRNYTLIDELVEEKKALHAKCETLLAELKTVAQKSEENLKLLEDRHKVELKKTEAKMAAAEKLRREKWEAEKTKQLKEMTVRGMETQLAQLISNHQAEMRQIRQSCAEQVQAADIRAYQAYTGQIEEIRQSLAREKDEACAKEREAATQRLEKTLHDERVALDQQRRRLMNEVAEERERITLTWAREREEIERGRQNLESRLEQLTAKYERELVQQKEELMKRHEKEIEELQQRERAEREAWEEHTKSVLEAQCAARENGLRDQLKRERDRQLETAIRRLEKESNDTRTEVEQEAEGKIRRVREKLGAEITELERSERQAMEKYCEMKTKLLDKEQESDRLRVQLQQKEQEIHDIRALYEKLNQERQNMSDVVRQEFADRLVALEEENRTVKRELAESKARLSKEQERHESDLTALKKANADELAEVHQKIKEAIKRKDEKSGQMRNQFEKELEKRAAEVQEANRRAEYLEELLDQQRKQFLQNSR</sequence>
<dbReference type="GO" id="GO:0034451">
    <property type="term" value="C:centriolar satellite"/>
    <property type="evidence" value="ECO:0007669"/>
    <property type="project" value="TreeGrafter"/>
</dbReference>